<dbReference type="EMBL" id="SRLO01000568">
    <property type="protein sequence ID" value="TNN51842.1"/>
    <property type="molecule type" value="Genomic_DNA"/>
</dbReference>
<feature type="compositionally biased region" description="Basic and acidic residues" evidence="1">
    <location>
        <begin position="219"/>
        <end position="229"/>
    </location>
</feature>
<accession>A0A4Z2GGP5</accession>
<feature type="compositionally biased region" description="Low complexity" evidence="1">
    <location>
        <begin position="136"/>
        <end position="150"/>
    </location>
</feature>
<sequence length="229" mass="24866">MTVFTSKFPNSARDVVVSCTVPEEKSCGGSEKWRDCECTCALPPRLVLFLASVTEATALAAVAHAGPESPHTSLTWEELSSSAACEDVERVSSDWPRDPTLARLFSNLPLPLLCGGDESDSQATAPSSPDDEPDGRSNSDTSSGTSSLHSRWWRPAGGTRNTSGEECTQTNTFRRKKKKQAVHRHFHNMAARLEGLPVCYFNSPPAGKFASTKTRVPNPRREFPRLGSG</sequence>
<proteinExistence type="predicted"/>
<comment type="caution">
    <text evidence="2">The sequence shown here is derived from an EMBL/GenBank/DDBJ whole genome shotgun (WGS) entry which is preliminary data.</text>
</comment>
<protein>
    <submittedName>
        <fullName evidence="2">Uncharacterized protein</fullName>
    </submittedName>
</protein>
<gene>
    <name evidence="2" type="ORF">EYF80_037938</name>
</gene>
<feature type="region of interest" description="Disordered" evidence="1">
    <location>
        <begin position="209"/>
        <end position="229"/>
    </location>
</feature>
<keyword evidence="3" id="KW-1185">Reference proteome</keyword>
<dbReference type="AlphaFoldDB" id="A0A4Z2GGP5"/>
<dbReference type="Proteomes" id="UP000314294">
    <property type="component" value="Unassembled WGS sequence"/>
</dbReference>
<feature type="compositionally biased region" description="Polar residues" evidence="1">
    <location>
        <begin position="159"/>
        <end position="172"/>
    </location>
</feature>
<evidence type="ECO:0000313" key="3">
    <source>
        <dbReference type="Proteomes" id="UP000314294"/>
    </source>
</evidence>
<organism evidence="2 3">
    <name type="scientific">Liparis tanakae</name>
    <name type="common">Tanaka's snailfish</name>
    <dbReference type="NCBI Taxonomy" id="230148"/>
    <lineage>
        <taxon>Eukaryota</taxon>
        <taxon>Metazoa</taxon>
        <taxon>Chordata</taxon>
        <taxon>Craniata</taxon>
        <taxon>Vertebrata</taxon>
        <taxon>Euteleostomi</taxon>
        <taxon>Actinopterygii</taxon>
        <taxon>Neopterygii</taxon>
        <taxon>Teleostei</taxon>
        <taxon>Neoteleostei</taxon>
        <taxon>Acanthomorphata</taxon>
        <taxon>Eupercaria</taxon>
        <taxon>Perciformes</taxon>
        <taxon>Cottioidei</taxon>
        <taxon>Cottales</taxon>
        <taxon>Liparidae</taxon>
        <taxon>Liparis</taxon>
    </lineage>
</organism>
<evidence type="ECO:0000256" key="1">
    <source>
        <dbReference type="SAM" id="MobiDB-lite"/>
    </source>
</evidence>
<feature type="region of interest" description="Disordered" evidence="1">
    <location>
        <begin position="116"/>
        <end position="180"/>
    </location>
</feature>
<evidence type="ECO:0000313" key="2">
    <source>
        <dbReference type="EMBL" id="TNN51842.1"/>
    </source>
</evidence>
<name>A0A4Z2GGP5_9TELE</name>
<reference evidence="2 3" key="1">
    <citation type="submission" date="2019-03" db="EMBL/GenBank/DDBJ databases">
        <title>First draft genome of Liparis tanakae, snailfish: a comprehensive survey of snailfish specific genes.</title>
        <authorList>
            <person name="Kim W."/>
            <person name="Song I."/>
            <person name="Jeong J.-H."/>
            <person name="Kim D."/>
            <person name="Kim S."/>
            <person name="Ryu S."/>
            <person name="Song J.Y."/>
            <person name="Lee S.K."/>
        </authorList>
    </citation>
    <scope>NUCLEOTIDE SEQUENCE [LARGE SCALE GENOMIC DNA]</scope>
    <source>
        <tissue evidence="2">Muscle</tissue>
    </source>
</reference>